<gene>
    <name evidence="1" type="ORF">UU58_C0001G0019</name>
</gene>
<dbReference type="Proteomes" id="UP000034236">
    <property type="component" value="Unassembled WGS sequence"/>
</dbReference>
<name>A0A0G0VWJ3_9BACT</name>
<dbReference type="EMBL" id="LCBE01000001">
    <property type="protein sequence ID" value="KKS05159.1"/>
    <property type="molecule type" value="Genomic_DNA"/>
</dbReference>
<sequence>MISFEEARLILQDEQMNDQDIQETINSLQLLVELMFDRWLEEQKKK</sequence>
<evidence type="ECO:0000313" key="2">
    <source>
        <dbReference type="Proteomes" id="UP000034236"/>
    </source>
</evidence>
<proteinExistence type="predicted"/>
<dbReference type="AlphaFoldDB" id="A0A0G0VWJ3"/>
<accession>A0A0G0VWJ3</accession>
<evidence type="ECO:0000313" key="1">
    <source>
        <dbReference type="EMBL" id="KKS05159.1"/>
    </source>
</evidence>
<protein>
    <submittedName>
        <fullName evidence="1">Uncharacterized protein</fullName>
    </submittedName>
</protein>
<organism evidence="1 2">
    <name type="scientific">Candidatus Nomurabacteria bacterium GW2011_GWA2_41_25</name>
    <dbReference type="NCBI Taxonomy" id="1618736"/>
    <lineage>
        <taxon>Bacteria</taxon>
        <taxon>Candidatus Nomuraibacteriota</taxon>
    </lineage>
</organism>
<reference evidence="1 2" key="1">
    <citation type="journal article" date="2015" name="Nature">
        <title>rRNA introns, odd ribosomes, and small enigmatic genomes across a large radiation of phyla.</title>
        <authorList>
            <person name="Brown C.T."/>
            <person name="Hug L.A."/>
            <person name="Thomas B.C."/>
            <person name="Sharon I."/>
            <person name="Castelle C.J."/>
            <person name="Singh A."/>
            <person name="Wilkins M.J."/>
            <person name="Williams K.H."/>
            <person name="Banfield J.F."/>
        </authorList>
    </citation>
    <scope>NUCLEOTIDE SEQUENCE [LARGE SCALE GENOMIC DNA]</scope>
</reference>
<comment type="caution">
    <text evidence="1">The sequence shown here is derived from an EMBL/GenBank/DDBJ whole genome shotgun (WGS) entry which is preliminary data.</text>
</comment>